<evidence type="ECO:0000256" key="1">
    <source>
        <dbReference type="SAM" id="Phobius"/>
    </source>
</evidence>
<feature type="transmembrane region" description="Helical" evidence="1">
    <location>
        <begin position="64"/>
        <end position="82"/>
    </location>
</feature>
<feature type="transmembrane region" description="Helical" evidence="1">
    <location>
        <begin position="351"/>
        <end position="372"/>
    </location>
</feature>
<accession>A0A7S4AXI7</accession>
<reference evidence="2" key="1">
    <citation type="submission" date="2021-01" db="EMBL/GenBank/DDBJ databases">
        <authorList>
            <person name="Corre E."/>
            <person name="Pelletier E."/>
            <person name="Niang G."/>
            <person name="Scheremetjew M."/>
            <person name="Finn R."/>
            <person name="Kale V."/>
            <person name="Holt S."/>
            <person name="Cochrane G."/>
            <person name="Meng A."/>
            <person name="Brown T."/>
            <person name="Cohen L."/>
        </authorList>
    </citation>
    <scope>NUCLEOTIDE SEQUENCE</scope>
    <source>
        <strain evidence="2">10249 10 AB</strain>
    </source>
</reference>
<keyword evidence="1" id="KW-0812">Transmembrane</keyword>
<evidence type="ECO:0000313" key="2">
    <source>
        <dbReference type="EMBL" id="CAE0730423.1"/>
    </source>
</evidence>
<feature type="transmembrane region" description="Helical" evidence="1">
    <location>
        <begin position="146"/>
        <end position="175"/>
    </location>
</feature>
<feature type="transmembrane region" description="Helical" evidence="1">
    <location>
        <begin position="274"/>
        <end position="293"/>
    </location>
</feature>
<dbReference type="AlphaFoldDB" id="A0A7S4AXI7"/>
<proteinExistence type="predicted"/>
<feature type="transmembrane region" description="Helical" evidence="1">
    <location>
        <begin position="392"/>
        <end position="414"/>
    </location>
</feature>
<feature type="transmembrane region" description="Helical" evidence="1">
    <location>
        <begin position="218"/>
        <end position="241"/>
    </location>
</feature>
<organism evidence="2">
    <name type="scientific">Pseudo-nitzschia australis</name>
    <dbReference type="NCBI Taxonomy" id="44445"/>
    <lineage>
        <taxon>Eukaryota</taxon>
        <taxon>Sar</taxon>
        <taxon>Stramenopiles</taxon>
        <taxon>Ochrophyta</taxon>
        <taxon>Bacillariophyta</taxon>
        <taxon>Bacillariophyceae</taxon>
        <taxon>Bacillariophycidae</taxon>
        <taxon>Bacillariales</taxon>
        <taxon>Bacillariaceae</taxon>
        <taxon>Pseudo-nitzschia</taxon>
    </lineage>
</organism>
<sequence length="431" mass="48492">MGKQAIIFRLLETSQHSSSRKTAITLHVLFRPIHVVSLRKIRTHYSYHPDPTRTKRYITPERHFLEWIGFVVTGIILLVLLGPKMGIVSSVSKASLPTTGNSSTSVINQSSLLKPMLWMKASTLLFYPYVSYTKLSWQGSYYPGRWLLFVGMPVGTLWIVSVIFCFSSTILALAFGNGHGNGRTRTDHFRSALSIFGTGTNHHCRNDPHSFRFYKIRYWLLEIWLSFLPILGGGLLVGLFWEAVETFLAFDPVEMLRSIRATGVVADDGENACFSYFCHALYLTLAPMVYVLIGELTMHPPPLAVSDNSSSSRDNNNNERTNSISHRLVVLRRLAVECAFRQAVGTAVATLYYMGIVTPVSIVAGLNVNFLLQGGDGEPNFRIYCVVRWFCYGWMVRFLLGVLEMVIGFAMVWIRGGEHEESSNIINNKGQ</sequence>
<keyword evidence="1" id="KW-0472">Membrane</keyword>
<dbReference type="EMBL" id="HBIX01035462">
    <property type="protein sequence ID" value="CAE0730423.1"/>
    <property type="molecule type" value="Transcribed_RNA"/>
</dbReference>
<gene>
    <name evidence="2" type="ORF">PAUS00366_LOCUS23209</name>
</gene>
<name>A0A7S4AXI7_9STRA</name>
<protein>
    <submittedName>
        <fullName evidence="2">Uncharacterized protein</fullName>
    </submittedName>
</protein>
<keyword evidence="1" id="KW-1133">Transmembrane helix</keyword>